<organism evidence="2">
    <name type="scientific">Graphocephala atropunctata</name>
    <dbReference type="NCBI Taxonomy" id="36148"/>
    <lineage>
        <taxon>Eukaryota</taxon>
        <taxon>Metazoa</taxon>
        <taxon>Ecdysozoa</taxon>
        <taxon>Arthropoda</taxon>
        <taxon>Hexapoda</taxon>
        <taxon>Insecta</taxon>
        <taxon>Pterygota</taxon>
        <taxon>Neoptera</taxon>
        <taxon>Paraneoptera</taxon>
        <taxon>Hemiptera</taxon>
        <taxon>Auchenorrhyncha</taxon>
        <taxon>Membracoidea</taxon>
        <taxon>Cicadellidae</taxon>
        <taxon>Cicadellinae</taxon>
        <taxon>Cicadellini</taxon>
        <taxon>Graphocephala</taxon>
    </lineage>
</organism>
<dbReference type="AlphaFoldDB" id="A0A1B6LZ57"/>
<dbReference type="Pfam" id="PF13843">
    <property type="entry name" value="DDE_Tnp_1_7"/>
    <property type="match status" value="1"/>
</dbReference>
<reference evidence="2" key="1">
    <citation type="submission" date="2015-11" db="EMBL/GenBank/DDBJ databases">
        <title>De novo transcriptome assembly of four potential Pierce s Disease insect vectors from Arizona vineyards.</title>
        <authorList>
            <person name="Tassone E.E."/>
        </authorList>
    </citation>
    <scope>NUCLEOTIDE SEQUENCE</scope>
</reference>
<dbReference type="PANTHER" id="PTHR46599">
    <property type="entry name" value="PIGGYBAC TRANSPOSABLE ELEMENT-DERIVED PROTEIN 4"/>
    <property type="match status" value="1"/>
</dbReference>
<dbReference type="InterPro" id="IPR029526">
    <property type="entry name" value="PGBD"/>
</dbReference>
<proteinExistence type="predicted"/>
<name>A0A1B6LZ57_9HEMI</name>
<feature type="non-terminal residue" evidence="2">
    <location>
        <position position="102"/>
    </location>
</feature>
<feature type="domain" description="PiggyBac transposable element-derived protein" evidence="1">
    <location>
        <begin position="1"/>
        <end position="99"/>
    </location>
</feature>
<evidence type="ECO:0000313" key="2">
    <source>
        <dbReference type="EMBL" id="JAT28935.1"/>
    </source>
</evidence>
<feature type="non-terminal residue" evidence="2">
    <location>
        <position position="1"/>
    </location>
</feature>
<accession>A0A1B6LZ57</accession>
<dbReference type="EMBL" id="GEBQ01011042">
    <property type="protein sequence ID" value="JAT28935.1"/>
    <property type="molecule type" value="Transcribed_RNA"/>
</dbReference>
<protein>
    <recommendedName>
        <fullName evidence="1">PiggyBac transposable element-derived protein domain-containing protein</fullName>
    </recommendedName>
</protein>
<sequence length="102" mass="11914">YFNLLLGGDEFFDNLAKNTNSYATLRQNVINKHDSYWSPVSIDEMKAYVGIEIYMSIYDLPETNDYFLADLIKCPIVQQAMTWGRYKKINQYFHVSDPTGIQ</sequence>
<evidence type="ECO:0000259" key="1">
    <source>
        <dbReference type="Pfam" id="PF13843"/>
    </source>
</evidence>
<dbReference type="PANTHER" id="PTHR46599:SF3">
    <property type="entry name" value="PIGGYBAC TRANSPOSABLE ELEMENT-DERIVED PROTEIN 4"/>
    <property type="match status" value="1"/>
</dbReference>
<gene>
    <name evidence="2" type="ORF">g.1361</name>
</gene>